<evidence type="ECO:0008006" key="5">
    <source>
        <dbReference type="Google" id="ProtNLM"/>
    </source>
</evidence>
<keyword evidence="2" id="KW-0812">Transmembrane</keyword>
<dbReference type="InterPro" id="IPR002528">
    <property type="entry name" value="MATE_fam"/>
</dbReference>
<evidence type="ECO:0000256" key="1">
    <source>
        <dbReference type="ARBA" id="ARBA00010199"/>
    </source>
</evidence>
<dbReference type="AlphaFoldDB" id="A0ABD3CU03"/>
<keyword evidence="2" id="KW-1133">Transmembrane helix</keyword>
<sequence>MSGCSVRVANELGKGDAKATKFSIKVLISTSVVIGILFWIICLVFGNKLGYLFTNDVEVAEGVSDLSVLLAFSVLFTEIYPVLSGVAVGAGLQTKVAIINLVCFYVIGLPIRAILGYVLQLQVKGIWIGMMSGVVTETIALCFHDMENKLGSRSIGNIGTSQETRDGT</sequence>
<keyword evidence="2" id="KW-0472">Membrane</keyword>
<feature type="transmembrane region" description="Helical" evidence="2">
    <location>
        <begin position="125"/>
        <end position="143"/>
    </location>
</feature>
<reference evidence="4" key="1">
    <citation type="journal article" date="2024" name="IScience">
        <title>Strigolactones Initiate the Formation of Haustorium-like Structures in Castilleja.</title>
        <authorList>
            <person name="Buerger M."/>
            <person name="Peterson D."/>
            <person name="Chory J."/>
        </authorList>
    </citation>
    <scope>NUCLEOTIDE SEQUENCE [LARGE SCALE GENOMIC DNA]</scope>
</reference>
<protein>
    <recommendedName>
        <fullName evidence="5">MATE efflux family protein</fullName>
    </recommendedName>
</protein>
<accession>A0ABD3CU03</accession>
<gene>
    <name evidence="3" type="ORF">CASFOL_025633</name>
</gene>
<evidence type="ECO:0000313" key="4">
    <source>
        <dbReference type="Proteomes" id="UP001632038"/>
    </source>
</evidence>
<comment type="caution">
    <text evidence="3">The sequence shown here is derived from an EMBL/GenBank/DDBJ whole genome shotgun (WGS) entry which is preliminary data.</text>
</comment>
<feature type="transmembrane region" description="Helical" evidence="2">
    <location>
        <begin position="26"/>
        <end position="46"/>
    </location>
</feature>
<feature type="transmembrane region" description="Helical" evidence="2">
    <location>
        <begin position="97"/>
        <end position="119"/>
    </location>
</feature>
<organism evidence="3 4">
    <name type="scientific">Castilleja foliolosa</name>
    <dbReference type="NCBI Taxonomy" id="1961234"/>
    <lineage>
        <taxon>Eukaryota</taxon>
        <taxon>Viridiplantae</taxon>
        <taxon>Streptophyta</taxon>
        <taxon>Embryophyta</taxon>
        <taxon>Tracheophyta</taxon>
        <taxon>Spermatophyta</taxon>
        <taxon>Magnoliopsida</taxon>
        <taxon>eudicotyledons</taxon>
        <taxon>Gunneridae</taxon>
        <taxon>Pentapetalae</taxon>
        <taxon>asterids</taxon>
        <taxon>lamiids</taxon>
        <taxon>Lamiales</taxon>
        <taxon>Orobanchaceae</taxon>
        <taxon>Pedicularideae</taxon>
        <taxon>Castillejinae</taxon>
        <taxon>Castilleja</taxon>
    </lineage>
</organism>
<feature type="transmembrane region" description="Helical" evidence="2">
    <location>
        <begin position="66"/>
        <end position="90"/>
    </location>
</feature>
<name>A0ABD3CU03_9LAMI</name>
<dbReference type="PANTHER" id="PTHR11206">
    <property type="entry name" value="MULTIDRUG RESISTANCE PROTEIN"/>
    <property type="match status" value="1"/>
</dbReference>
<dbReference type="EMBL" id="JAVIJP010000032">
    <property type="protein sequence ID" value="KAL3632649.1"/>
    <property type="molecule type" value="Genomic_DNA"/>
</dbReference>
<evidence type="ECO:0000256" key="2">
    <source>
        <dbReference type="SAM" id="Phobius"/>
    </source>
</evidence>
<keyword evidence="4" id="KW-1185">Reference proteome</keyword>
<proteinExistence type="inferred from homology"/>
<evidence type="ECO:0000313" key="3">
    <source>
        <dbReference type="EMBL" id="KAL3632649.1"/>
    </source>
</evidence>
<dbReference type="Proteomes" id="UP001632038">
    <property type="component" value="Unassembled WGS sequence"/>
</dbReference>
<comment type="similarity">
    <text evidence="1">Belongs to the multi antimicrobial extrusion (MATE) (TC 2.A.66.1) family.</text>
</comment>
<dbReference type="Pfam" id="PF01554">
    <property type="entry name" value="MatE"/>
    <property type="match status" value="1"/>
</dbReference>